<dbReference type="GeneID" id="9751078"/>
<evidence type="ECO:0000313" key="1">
    <source>
        <dbReference type="EMBL" id="ADN49574.1"/>
    </source>
</evidence>
<accession>E1QSQ7</accession>
<reference evidence="2" key="2">
    <citation type="journal article" date="2010" name="Stand. Genomic Sci.">
        <title>Complete genome sequence of Vulcanisaeta distributa type strain (IC-017T).</title>
        <authorList>
            <person name="Mavromatis K."/>
            <person name="Sikorski J."/>
            <person name="Pabst E."/>
            <person name="Teshima H."/>
            <person name="Lapidus A."/>
            <person name="Lucas S."/>
            <person name="Nolan M."/>
            <person name="Glavina Del Rio T."/>
            <person name="Cheng J."/>
            <person name="Bruce D."/>
            <person name="Goodwin L."/>
            <person name="Pitluck S."/>
            <person name="Liolios K."/>
            <person name="Ivanova N."/>
            <person name="Mikhailova N."/>
            <person name="Pati A."/>
            <person name="Chen A."/>
            <person name="Palaniappan K."/>
            <person name="Land M."/>
            <person name="Hauser L."/>
            <person name="Chang Y."/>
            <person name="Jeffries C."/>
            <person name="Rohde M."/>
            <person name="Spring S."/>
            <person name="Goker M."/>
            <person name="Wirth R."/>
            <person name="Woyke T."/>
            <person name="Bristow J."/>
            <person name="Eisen J."/>
            <person name="Markowitz V."/>
            <person name="Hugenholtz P."/>
            <person name="Klenk H."/>
            <person name="Kyrpides N."/>
        </authorList>
    </citation>
    <scope>NUCLEOTIDE SEQUENCE [LARGE SCALE GENOMIC DNA]</scope>
    <source>
        <strain evidence="2">DSM 14429 / JCM 11212 / NBRC 100878 / IC-017</strain>
    </source>
</reference>
<evidence type="ECO:0000313" key="2">
    <source>
        <dbReference type="Proteomes" id="UP000006681"/>
    </source>
</evidence>
<dbReference type="EMBL" id="CP002100">
    <property type="protein sequence ID" value="ADN49574.1"/>
    <property type="molecule type" value="Genomic_DNA"/>
</dbReference>
<sequence length="292" mass="32859">MGQLGRVRWCWFVDEVARVDGLDNAPSLMTTVTCEDILLMRISLDTLAGGAARFTAIRGFARDYLGITSHRVLYRMLRRLCEYGLVKFRRGSTCRSSDYDCAVSKTGCRIMSILPTSIGLVLASTTSLAFFTYLDMYTKYVSNELSGEASDAMNLVKESIINLFNLGAYDTYDKTLARSMHQAAMSTFMSMKNITELMAIADAIGLDTPESTYAFRAVVFHKYNVNKFLRFVLVGLIHKALRYGFNINEVSGLIKDLLNDRVDEVRKHLDLVIKLAKASRQEGVSLLERLMQ</sequence>
<gene>
    <name evidence="1" type="ordered locus">Vdis_0161</name>
</gene>
<dbReference type="OrthoDB" id="385397at2157"/>
<name>E1QSQ7_VULDI</name>
<organism evidence="1 2">
    <name type="scientific">Vulcanisaeta distributa (strain DSM 14429 / JCM 11212 / NBRC 100878 / IC-017)</name>
    <dbReference type="NCBI Taxonomy" id="572478"/>
    <lineage>
        <taxon>Archaea</taxon>
        <taxon>Thermoproteota</taxon>
        <taxon>Thermoprotei</taxon>
        <taxon>Thermoproteales</taxon>
        <taxon>Thermoproteaceae</taxon>
        <taxon>Vulcanisaeta</taxon>
    </lineage>
</organism>
<dbReference type="RefSeq" id="WP_013335299.1">
    <property type="nucleotide sequence ID" value="NC_014537.1"/>
</dbReference>
<dbReference type="STRING" id="572478.Vdis_0161"/>
<keyword evidence="2" id="KW-1185">Reference proteome</keyword>
<dbReference type="KEGG" id="vdi:Vdis_0161"/>
<protein>
    <submittedName>
        <fullName evidence="1">Uncharacterized protein</fullName>
    </submittedName>
</protein>
<proteinExistence type="predicted"/>
<dbReference type="AlphaFoldDB" id="E1QSQ7"/>
<dbReference type="Proteomes" id="UP000006681">
    <property type="component" value="Chromosome"/>
</dbReference>
<reference evidence="1 2" key="1">
    <citation type="journal article" date="2010" name="Stand. Genomic Sci.">
        <title>Complete genome sequence of Vulcanisaeta distributa type strain (IC-017).</title>
        <authorList>
            <person name="Mavromatis K."/>
            <person name="Sikorski J."/>
            <person name="Pabst E."/>
            <person name="Teshima H."/>
            <person name="Lapidus A."/>
            <person name="Lucas S."/>
            <person name="Nolan M."/>
            <person name="Glavina Del Rio T."/>
            <person name="Cheng J.F."/>
            <person name="Bruce D."/>
            <person name="Goodwin L."/>
            <person name="Pitluck S."/>
            <person name="Liolios K."/>
            <person name="Ivanova N."/>
            <person name="Mikhailova N."/>
            <person name="Pati A."/>
            <person name="Chen A."/>
            <person name="Palaniappan K."/>
            <person name="Land M."/>
            <person name="Hauser L."/>
            <person name="Chang Y.J."/>
            <person name="Jeffries C.D."/>
            <person name="Rohde M."/>
            <person name="Spring S."/>
            <person name="Goker M."/>
            <person name="Wirth R."/>
            <person name="Woyke T."/>
            <person name="Bristow J."/>
            <person name="Eisen J.A."/>
            <person name="Markowitz V."/>
            <person name="Hugenholtz P."/>
            <person name="Klenk H.P."/>
            <person name="Kyrpides N.C."/>
        </authorList>
    </citation>
    <scope>NUCLEOTIDE SEQUENCE [LARGE SCALE GENOMIC DNA]</scope>
    <source>
        <strain evidence="2">DSM 14429 / JCM 11212 / NBRC 100878 / IC-017</strain>
    </source>
</reference>
<dbReference type="HOGENOM" id="CLU_951941_0_0_2"/>